<gene>
    <name evidence="2" type="ORF">EZL74_01270</name>
</gene>
<accession>A0A4Q9Z4G3</accession>
<organism evidence="2 3">
    <name type="scientific">Flavobacterium silvisoli</name>
    <dbReference type="NCBI Taxonomy" id="2529433"/>
    <lineage>
        <taxon>Bacteria</taxon>
        <taxon>Pseudomonadati</taxon>
        <taxon>Bacteroidota</taxon>
        <taxon>Flavobacteriia</taxon>
        <taxon>Flavobacteriales</taxon>
        <taxon>Flavobacteriaceae</taxon>
        <taxon>Flavobacterium</taxon>
    </lineage>
</organism>
<evidence type="ECO:0000259" key="1">
    <source>
        <dbReference type="Pfam" id="PF12867"/>
    </source>
</evidence>
<name>A0A4Q9Z4G3_9FLAO</name>
<dbReference type="Proteomes" id="UP000293300">
    <property type="component" value="Unassembled WGS sequence"/>
</dbReference>
<dbReference type="EMBL" id="SJPE01000001">
    <property type="protein sequence ID" value="TBX71162.1"/>
    <property type="molecule type" value="Genomic_DNA"/>
</dbReference>
<dbReference type="InterPro" id="IPR034660">
    <property type="entry name" value="DinB/YfiT-like"/>
</dbReference>
<dbReference type="OrthoDB" id="4295522at2"/>
<reference evidence="2 3" key="1">
    <citation type="submission" date="2019-02" db="EMBL/GenBank/DDBJ databases">
        <title>Flavobacterium sp. RD-2-33 isolated from forest soil.</title>
        <authorList>
            <person name="Chaudhary D.K."/>
        </authorList>
    </citation>
    <scope>NUCLEOTIDE SEQUENCE [LARGE SCALE GENOMIC DNA]</scope>
    <source>
        <strain evidence="2 3">RD-2-33</strain>
    </source>
</reference>
<keyword evidence="3" id="KW-1185">Reference proteome</keyword>
<dbReference type="Pfam" id="PF12867">
    <property type="entry name" value="DinB_2"/>
    <property type="match status" value="1"/>
</dbReference>
<dbReference type="RefSeq" id="WP_131474773.1">
    <property type="nucleotide sequence ID" value="NZ_SJPE01000001.1"/>
</dbReference>
<dbReference type="InterPro" id="IPR024775">
    <property type="entry name" value="DinB-like"/>
</dbReference>
<evidence type="ECO:0000313" key="3">
    <source>
        <dbReference type="Proteomes" id="UP000293300"/>
    </source>
</evidence>
<protein>
    <submittedName>
        <fullName evidence="2">DinB family protein</fullName>
    </submittedName>
</protein>
<sequence>MTATFEINRSSRNMLLKFLENYSLEQLNTVPEGYSNNLIWNIAHIIVVQQMLVYKLSGLPMMVSDEMVERYKRGTKPEAQVTQEEINEIKSLLFATLEQTQKDFENGIFKNYHEFTTMTGYHLQNARNAMEFNNFHEATHLGIMMQLKKFV</sequence>
<comment type="caution">
    <text evidence="2">The sequence shown here is derived from an EMBL/GenBank/DDBJ whole genome shotgun (WGS) entry which is preliminary data.</text>
</comment>
<dbReference type="Gene3D" id="1.20.120.450">
    <property type="entry name" value="dinb family like domain"/>
    <property type="match status" value="1"/>
</dbReference>
<evidence type="ECO:0000313" key="2">
    <source>
        <dbReference type="EMBL" id="TBX71162.1"/>
    </source>
</evidence>
<dbReference type="SUPFAM" id="SSF109854">
    <property type="entry name" value="DinB/YfiT-like putative metalloenzymes"/>
    <property type="match status" value="1"/>
</dbReference>
<proteinExistence type="predicted"/>
<feature type="domain" description="DinB-like" evidence="1">
    <location>
        <begin position="11"/>
        <end position="144"/>
    </location>
</feature>
<dbReference type="AlphaFoldDB" id="A0A4Q9Z4G3"/>